<dbReference type="PANTHER" id="PTHR31760">
    <property type="entry name" value="S-ADENOSYL-L-METHIONINE-DEPENDENT METHYLTRANSFERASES SUPERFAMILY PROTEIN"/>
    <property type="match status" value="1"/>
</dbReference>
<comment type="caution">
    <text evidence="7">The sequence shown here is derived from an EMBL/GenBank/DDBJ whole genome shotgun (WGS) entry which is preliminary data.</text>
</comment>
<dbReference type="InterPro" id="IPR003682">
    <property type="entry name" value="rRNA_ssu_MeTfrase_G"/>
</dbReference>
<evidence type="ECO:0000256" key="1">
    <source>
        <dbReference type="ARBA" id="ARBA00022490"/>
    </source>
</evidence>
<comment type="subcellular location">
    <subcellularLocation>
        <location evidence="6">Cytoplasm</location>
    </subcellularLocation>
</comment>
<dbReference type="NCBIfam" id="TIGR00138">
    <property type="entry name" value="rsmG_gidB"/>
    <property type="match status" value="1"/>
</dbReference>
<feature type="binding site" evidence="6">
    <location>
        <position position="159"/>
    </location>
    <ligand>
        <name>S-adenosyl-L-methionine</name>
        <dbReference type="ChEBI" id="CHEBI:59789"/>
    </ligand>
</feature>
<keyword evidence="4 6" id="KW-0808">Transferase</keyword>
<dbReference type="PIRSF" id="PIRSF003078">
    <property type="entry name" value="GidB"/>
    <property type="match status" value="1"/>
</dbReference>
<dbReference type="EC" id="2.1.1.170" evidence="6"/>
<dbReference type="GO" id="GO:0070043">
    <property type="term" value="F:rRNA (guanine-N7-)-methyltransferase activity"/>
    <property type="evidence" value="ECO:0007669"/>
    <property type="project" value="UniProtKB-UniRule"/>
</dbReference>
<keyword evidence="3 6" id="KW-0489">Methyltransferase</keyword>
<evidence type="ECO:0000256" key="3">
    <source>
        <dbReference type="ARBA" id="ARBA00022603"/>
    </source>
</evidence>
<keyword evidence="8" id="KW-1185">Reference proteome</keyword>
<dbReference type="AlphaFoldDB" id="A0A3A1Y5Z6"/>
<protein>
    <recommendedName>
        <fullName evidence="6">Ribosomal RNA small subunit methyltransferase G</fullName>
        <ecNumber evidence="6">2.1.1.170</ecNumber>
    </recommendedName>
    <alternativeName>
        <fullName evidence="6">16S rRNA 7-methylguanosine methyltransferase</fullName>
        <shortName evidence="6">16S rRNA m7G methyltransferase</shortName>
    </alternativeName>
</protein>
<evidence type="ECO:0000256" key="6">
    <source>
        <dbReference type="HAMAP-Rule" id="MF_00074"/>
    </source>
</evidence>
<dbReference type="PANTHER" id="PTHR31760:SF0">
    <property type="entry name" value="S-ADENOSYL-L-METHIONINE-DEPENDENT METHYLTRANSFERASES SUPERFAMILY PROTEIN"/>
    <property type="match status" value="1"/>
</dbReference>
<proteinExistence type="inferred from homology"/>
<comment type="caution">
    <text evidence="6">Lacks conserved residue(s) required for the propagation of feature annotation.</text>
</comment>
<dbReference type="OrthoDB" id="9808773at2"/>
<accession>A0A3A1Y5Z6</accession>
<comment type="function">
    <text evidence="6">Specifically methylates the N7 position of guanine in position 527 of 16S rRNA.</text>
</comment>
<dbReference type="HAMAP" id="MF_00074">
    <property type="entry name" value="16SrRNA_methyltr_G"/>
    <property type="match status" value="1"/>
</dbReference>
<dbReference type="Proteomes" id="UP000265691">
    <property type="component" value="Unassembled WGS sequence"/>
</dbReference>
<feature type="binding site" evidence="6">
    <location>
        <begin position="145"/>
        <end position="146"/>
    </location>
    <ligand>
        <name>S-adenosyl-L-methionine</name>
        <dbReference type="ChEBI" id="CHEBI:59789"/>
    </ligand>
</feature>
<dbReference type="CDD" id="cd02440">
    <property type="entry name" value="AdoMet_MTases"/>
    <property type="match status" value="1"/>
</dbReference>
<evidence type="ECO:0000256" key="4">
    <source>
        <dbReference type="ARBA" id="ARBA00022679"/>
    </source>
</evidence>
<evidence type="ECO:0000313" key="8">
    <source>
        <dbReference type="Proteomes" id="UP000265691"/>
    </source>
</evidence>
<reference evidence="7 8" key="1">
    <citation type="submission" date="2017-08" db="EMBL/GenBank/DDBJ databases">
        <title>Reclassification of Bisgaard taxon 37 and 44.</title>
        <authorList>
            <person name="Christensen H."/>
        </authorList>
    </citation>
    <scope>NUCLEOTIDE SEQUENCE [LARGE SCALE GENOMIC DNA]</scope>
    <source>
        <strain evidence="7 8">B96_3</strain>
    </source>
</reference>
<gene>
    <name evidence="6" type="primary">rsmG</name>
    <name evidence="7" type="ORF">CKF54_06350</name>
</gene>
<dbReference type="InterPro" id="IPR029063">
    <property type="entry name" value="SAM-dependent_MTases_sf"/>
</dbReference>
<keyword evidence="1 6" id="KW-0963">Cytoplasm</keyword>
<dbReference type="EMBL" id="NRHC01000084">
    <property type="protein sequence ID" value="RIY31617.1"/>
    <property type="molecule type" value="Genomic_DNA"/>
</dbReference>
<dbReference type="SUPFAM" id="SSF53335">
    <property type="entry name" value="S-adenosyl-L-methionine-dependent methyltransferases"/>
    <property type="match status" value="1"/>
</dbReference>
<feature type="binding site" evidence="6">
    <location>
        <position position="90"/>
    </location>
    <ligand>
        <name>S-adenosyl-L-methionine</name>
        <dbReference type="ChEBI" id="CHEBI:59789"/>
    </ligand>
</feature>
<evidence type="ECO:0000256" key="2">
    <source>
        <dbReference type="ARBA" id="ARBA00022552"/>
    </source>
</evidence>
<keyword evidence="2 6" id="KW-0698">rRNA processing</keyword>
<evidence type="ECO:0000313" key="7">
    <source>
        <dbReference type="EMBL" id="RIY31617.1"/>
    </source>
</evidence>
<keyword evidence="5 6" id="KW-0949">S-adenosyl-L-methionine</keyword>
<dbReference type="GO" id="GO:0005829">
    <property type="term" value="C:cytosol"/>
    <property type="evidence" value="ECO:0007669"/>
    <property type="project" value="TreeGrafter"/>
</dbReference>
<dbReference type="Gene3D" id="3.40.50.150">
    <property type="entry name" value="Vaccinia Virus protein VP39"/>
    <property type="match status" value="1"/>
</dbReference>
<comment type="catalytic activity">
    <reaction evidence="6">
        <text>guanosine(527) in 16S rRNA + S-adenosyl-L-methionine = N(7)-methylguanosine(527) in 16S rRNA + S-adenosyl-L-homocysteine</text>
        <dbReference type="Rhea" id="RHEA:42732"/>
        <dbReference type="Rhea" id="RHEA-COMP:10209"/>
        <dbReference type="Rhea" id="RHEA-COMP:10210"/>
        <dbReference type="ChEBI" id="CHEBI:57856"/>
        <dbReference type="ChEBI" id="CHEBI:59789"/>
        <dbReference type="ChEBI" id="CHEBI:74269"/>
        <dbReference type="ChEBI" id="CHEBI:74480"/>
        <dbReference type="EC" id="2.1.1.170"/>
    </reaction>
</comment>
<evidence type="ECO:0000256" key="5">
    <source>
        <dbReference type="ARBA" id="ARBA00022691"/>
    </source>
</evidence>
<sequence>MPQKFLPLNKEQLSKTLARIIDTGLPALKEHFDQEMVEQLIAYLELMHKWNKAYNLTAIKDPEEMLIKHVVDSLAVAPYFAKYSKVLDVGTGAGLPGIPLAIYFAKANPEMHFYLLDSLGKRIQFLRQVVLTLKLKNVTIIHSTVEDYNEQQFDCITSRAFTALDRMTLVCQHLLADQGNYLLLKGAKAQEELQTMPESFSLVSLDNIIVPGIEDNERYLVTLQRS</sequence>
<feature type="binding site" evidence="6">
    <location>
        <position position="95"/>
    </location>
    <ligand>
        <name>S-adenosyl-L-methionine</name>
        <dbReference type="ChEBI" id="CHEBI:59789"/>
    </ligand>
</feature>
<comment type="similarity">
    <text evidence="6">Belongs to the methyltransferase superfamily. RNA methyltransferase RsmG family.</text>
</comment>
<dbReference type="Pfam" id="PF02527">
    <property type="entry name" value="GidB"/>
    <property type="match status" value="1"/>
</dbReference>
<name>A0A3A1Y5Z6_9GAMM</name>
<dbReference type="RefSeq" id="WP_119525526.1">
    <property type="nucleotide sequence ID" value="NZ_NRHC01000084.1"/>
</dbReference>
<organism evidence="7 8">
    <name type="scientific">Psittacicella hinzii</name>
    <dbReference type="NCBI Taxonomy" id="2028575"/>
    <lineage>
        <taxon>Bacteria</taxon>
        <taxon>Pseudomonadati</taxon>
        <taxon>Pseudomonadota</taxon>
        <taxon>Gammaproteobacteria</taxon>
        <taxon>Pasteurellales</taxon>
        <taxon>Psittacicellaceae</taxon>
        <taxon>Psittacicella</taxon>
    </lineage>
</organism>